<feature type="transmembrane region" description="Helical" evidence="4">
    <location>
        <begin position="26"/>
        <end position="46"/>
    </location>
</feature>
<sequence>MLEILFEDIFMVGLQDPDGKKFDKGVVLYLMMGLSHLFTIFMDLGWGVGLSQNEQLQSMLVLLTLFQFSLPMSWVFTKHWVNLFVPLETSAALEDIGTVVNRVDARNEQFDMQLVQDVNTEIYPICVGEKFTMILTPTLNLDGTPDTDYHTQIWERSMVFGASRRALTKGSAKNFFRASLRISFSLEGMKPSNVVRSGVLALAGFTESGSPLHFRLTVEDVAGLKYMTRRIK</sequence>
<dbReference type="InterPro" id="IPR010895">
    <property type="entry name" value="CHRD"/>
</dbReference>
<keyword evidence="4" id="KW-0472">Membrane</keyword>
<dbReference type="AlphaFoldDB" id="A0AAN8VD43"/>
<comment type="similarity">
    <text evidence="2">Belongs to the eukaryotic RPB8 RNA polymerase subunit family.</text>
</comment>
<dbReference type="Pfam" id="PF03870">
    <property type="entry name" value="RNA_pol_Rpb8"/>
    <property type="match status" value="1"/>
</dbReference>
<keyword evidence="3" id="KW-0539">Nucleus</keyword>
<dbReference type="EMBL" id="JBAMMX010000014">
    <property type="protein sequence ID" value="KAK6927701.1"/>
    <property type="molecule type" value="Genomic_DNA"/>
</dbReference>
<accession>A0AAN8VD43</accession>
<evidence type="ECO:0000256" key="3">
    <source>
        <dbReference type="ARBA" id="ARBA00023242"/>
    </source>
</evidence>
<dbReference type="PANTHER" id="PTHR10917">
    <property type="entry name" value="DNA-DIRECTED RNA POLYMERASES I, II, AND III SUBUNIT RPABC3"/>
    <property type="match status" value="1"/>
</dbReference>
<reference evidence="6 7" key="1">
    <citation type="submission" date="2023-12" db="EMBL/GenBank/DDBJ databases">
        <title>A high-quality genome assembly for Dillenia turbinata (Dilleniales).</title>
        <authorList>
            <person name="Chanderbali A."/>
        </authorList>
    </citation>
    <scope>NUCLEOTIDE SEQUENCE [LARGE SCALE GENOMIC DNA]</scope>
    <source>
        <strain evidence="6">LSX21</strain>
        <tissue evidence="6">Leaf</tissue>
    </source>
</reference>
<evidence type="ECO:0000256" key="4">
    <source>
        <dbReference type="SAM" id="Phobius"/>
    </source>
</evidence>
<dbReference type="InterPro" id="IPR012340">
    <property type="entry name" value="NA-bd_OB-fold"/>
</dbReference>
<keyword evidence="4" id="KW-0812">Transmembrane</keyword>
<evidence type="ECO:0000256" key="1">
    <source>
        <dbReference type="ARBA" id="ARBA00004123"/>
    </source>
</evidence>
<dbReference type="GO" id="GO:0006351">
    <property type="term" value="P:DNA-templated transcription"/>
    <property type="evidence" value="ECO:0007669"/>
    <property type="project" value="InterPro"/>
</dbReference>
<dbReference type="GO" id="GO:0005665">
    <property type="term" value="C:RNA polymerase II, core complex"/>
    <property type="evidence" value="ECO:0007669"/>
    <property type="project" value="TreeGrafter"/>
</dbReference>
<dbReference type="PANTHER" id="PTHR10917:SF0">
    <property type="entry name" value="DNA-DIRECTED RNA POLYMERASES I, II, AND III SUBUNIT RPABC3"/>
    <property type="match status" value="1"/>
</dbReference>
<keyword evidence="4" id="KW-1133">Transmembrane helix</keyword>
<organism evidence="6 7">
    <name type="scientific">Dillenia turbinata</name>
    <dbReference type="NCBI Taxonomy" id="194707"/>
    <lineage>
        <taxon>Eukaryota</taxon>
        <taxon>Viridiplantae</taxon>
        <taxon>Streptophyta</taxon>
        <taxon>Embryophyta</taxon>
        <taxon>Tracheophyta</taxon>
        <taxon>Spermatophyta</taxon>
        <taxon>Magnoliopsida</taxon>
        <taxon>eudicotyledons</taxon>
        <taxon>Gunneridae</taxon>
        <taxon>Pentapetalae</taxon>
        <taxon>Dilleniales</taxon>
        <taxon>Dilleniaceae</taxon>
        <taxon>Dillenia</taxon>
    </lineage>
</organism>
<evidence type="ECO:0000313" key="6">
    <source>
        <dbReference type="EMBL" id="KAK6927701.1"/>
    </source>
</evidence>
<feature type="domain" description="CHRD" evidence="5">
    <location>
        <begin position="172"/>
        <end position="232"/>
    </location>
</feature>
<dbReference type="Gene3D" id="2.40.50.140">
    <property type="entry name" value="Nucleic acid-binding proteins"/>
    <property type="match status" value="1"/>
</dbReference>
<dbReference type="GO" id="GO:0005736">
    <property type="term" value="C:RNA polymerase I complex"/>
    <property type="evidence" value="ECO:0007669"/>
    <property type="project" value="TreeGrafter"/>
</dbReference>
<gene>
    <name evidence="6" type="ORF">RJ641_006292</name>
</gene>
<proteinExistence type="inferred from homology"/>
<protein>
    <submittedName>
        <fullName evidence="6">RNA polymerase, Rpb8</fullName>
    </submittedName>
</protein>
<dbReference type="GO" id="GO:0005666">
    <property type="term" value="C:RNA polymerase III complex"/>
    <property type="evidence" value="ECO:0007669"/>
    <property type="project" value="TreeGrafter"/>
</dbReference>
<name>A0AAN8VD43_9MAGN</name>
<comment type="caution">
    <text evidence="6">The sequence shown here is derived from an EMBL/GenBank/DDBJ whole genome shotgun (WGS) entry which is preliminary data.</text>
</comment>
<evidence type="ECO:0000256" key="2">
    <source>
        <dbReference type="ARBA" id="ARBA00008912"/>
    </source>
</evidence>
<dbReference type="Proteomes" id="UP001370490">
    <property type="component" value="Unassembled WGS sequence"/>
</dbReference>
<comment type="subcellular location">
    <subcellularLocation>
        <location evidence="1">Nucleus</location>
    </subcellularLocation>
</comment>
<dbReference type="SMART" id="SM00658">
    <property type="entry name" value="RPOL8c"/>
    <property type="match status" value="1"/>
</dbReference>
<dbReference type="PROSITE" id="PS50933">
    <property type="entry name" value="CHRD"/>
    <property type="match status" value="1"/>
</dbReference>
<dbReference type="SUPFAM" id="SSF50249">
    <property type="entry name" value="Nucleic acid-binding proteins"/>
    <property type="match status" value="1"/>
</dbReference>
<dbReference type="GO" id="GO:0003899">
    <property type="term" value="F:DNA-directed RNA polymerase activity"/>
    <property type="evidence" value="ECO:0007669"/>
    <property type="project" value="InterPro"/>
</dbReference>
<keyword evidence="7" id="KW-1185">Reference proteome</keyword>
<evidence type="ECO:0000313" key="7">
    <source>
        <dbReference type="Proteomes" id="UP001370490"/>
    </source>
</evidence>
<dbReference type="InterPro" id="IPR005570">
    <property type="entry name" value="RPABC3"/>
</dbReference>
<evidence type="ECO:0000259" key="5">
    <source>
        <dbReference type="PROSITE" id="PS50933"/>
    </source>
</evidence>